<dbReference type="InterPro" id="IPR025246">
    <property type="entry name" value="IS30-like_HTH"/>
</dbReference>
<dbReference type="PROSITE" id="PS50994">
    <property type="entry name" value="INTEGRASE"/>
    <property type="match status" value="1"/>
</dbReference>
<reference evidence="7 8" key="1">
    <citation type="submission" date="2018-06" db="EMBL/GenBank/DDBJ databases">
        <authorList>
            <consortium name="Pathogen Informatics"/>
            <person name="Doyle S."/>
        </authorList>
    </citation>
    <scope>NUCLEOTIDE SEQUENCE [LARGE SCALE GENOMIC DNA]</scope>
    <source>
        <strain evidence="7 8">NCTC10717</strain>
    </source>
</reference>
<name>A0A380MIZ6_9GAMM</name>
<dbReference type="PANTHER" id="PTHR10948">
    <property type="entry name" value="TRANSPOSASE"/>
    <property type="match status" value="1"/>
</dbReference>
<evidence type="ECO:0000256" key="5">
    <source>
        <dbReference type="ARBA" id="ARBA00023172"/>
    </source>
</evidence>
<dbReference type="GO" id="GO:0006313">
    <property type="term" value="P:DNA transposition"/>
    <property type="evidence" value="ECO:0007669"/>
    <property type="project" value="InterPro"/>
</dbReference>
<dbReference type="InterPro" id="IPR053392">
    <property type="entry name" value="Transposase_IS30-like"/>
</dbReference>
<evidence type="ECO:0000256" key="4">
    <source>
        <dbReference type="ARBA" id="ARBA00023125"/>
    </source>
</evidence>
<proteinExistence type="inferred from homology"/>
<dbReference type="Pfam" id="PF13936">
    <property type="entry name" value="HTH_38"/>
    <property type="match status" value="1"/>
</dbReference>
<evidence type="ECO:0000256" key="3">
    <source>
        <dbReference type="ARBA" id="ARBA00022578"/>
    </source>
</evidence>
<dbReference type="RefSeq" id="WP_115217501.1">
    <property type="nucleotide sequence ID" value="NZ_UHIA01000003.1"/>
</dbReference>
<keyword evidence="5" id="KW-0233">DNA recombination</keyword>
<dbReference type="InterPro" id="IPR001598">
    <property type="entry name" value="Transposase_IS30_CS"/>
</dbReference>
<dbReference type="SUPFAM" id="SSF53098">
    <property type="entry name" value="Ribonuclease H-like"/>
    <property type="match status" value="1"/>
</dbReference>
<protein>
    <submittedName>
        <fullName evidence="7">Transposase and inactivated derivatives, IS30 family</fullName>
    </submittedName>
</protein>
<evidence type="ECO:0000256" key="1">
    <source>
        <dbReference type="ARBA" id="ARBA00002190"/>
    </source>
</evidence>
<keyword evidence="3" id="KW-0815">Transposition</keyword>
<sequence length="328" mass="38413">MKHYTHLTQEQRYQISVLKKSAYSYSEIANIVGCHKSTISREFKRNTGKRAYRPLQAQEMAEDRKKQNAYQLSDFAKAYINHLIERKYSPEQITGRLKRLGWQHVPSHESIYRYIYADKKSGADLYRHLRSQKTYRKRGFKAYDRRGHIPNRVDISERPEIVEQRRRLGDYEGDTVIGHKHKGALVTLVERTTREVKLKALKHRKAEQKAEQVAQVCIEILNAEKVCTITFDNGKEFSRHEQIAEALNAEIFFARPYHSWERGDNENLNGLIRQFLPKSVRLDNLYAEYIKEIEDNLNNRPRKVLGFMTSLEVKVSFGCVAIILEPAS</sequence>
<dbReference type="OrthoDB" id="9803231at2"/>
<dbReference type="PANTHER" id="PTHR10948:SF23">
    <property type="entry name" value="TRANSPOSASE INSI FOR INSERTION SEQUENCE ELEMENT IS30A-RELATED"/>
    <property type="match status" value="1"/>
</dbReference>
<dbReference type="NCBIfam" id="NF033563">
    <property type="entry name" value="transpos_IS30"/>
    <property type="match status" value="1"/>
</dbReference>
<evidence type="ECO:0000259" key="6">
    <source>
        <dbReference type="PROSITE" id="PS50994"/>
    </source>
</evidence>
<dbReference type="GO" id="GO:0015074">
    <property type="term" value="P:DNA integration"/>
    <property type="evidence" value="ECO:0007669"/>
    <property type="project" value="InterPro"/>
</dbReference>
<dbReference type="GO" id="GO:0003677">
    <property type="term" value="F:DNA binding"/>
    <property type="evidence" value="ECO:0007669"/>
    <property type="project" value="UniProtKB-KW"/>
</dbReference>
<gene>
    <name evidence="7" type="ORF">NCTC10717_00180</name>
</gene>
<dbReference type="Gene3D" id="1.10.10.60">
    <property type="entry name" value="Homeodomain-like"/>
    <property type="match status" value="1"/>
</dbReference>
<dbReference type="InterPro" id="IPR036397">
    <property type="entry name" value="RNaseH_sf"/>
</dbReference>
<dbReference type="PROSITE" id="PS01043">
    <property type="entry name" value="TRANSPOSASE_IS30"/>
    <property type="match status" value="1"/>
</dbReference>
<dbReference type="InterPro" id="IPR051917">
    <property type="entry name" value="Transposase-Integrase"/>
</dbReference>
<accession>A0A380MIZ6</accession>
<dbReference type="Proteomes" id="UP000254575">
    <property type="component" value="Unassembled WGS sequence"/>
</dbReference>
<comment type="similarity">
    <text evidence="2">Belongs to the transposase IS30 family.</text>
</comment>
<dbReference type="AlphaFoldDB" id="A0A380MIZ6"/>
<evidence type="ECO:0000313" key="7">
    <source>
        <dbReference type="EMBL" id="SUO91488.1"/>
    </source>
</evidence>
<evidence type="ECO:0000313" key="8">
    <source>
        <dbReference type="Proteomes" id="UP000254575"/>
    </source>
</evidence>
<comment type="function">
    <text evidence="1">Required for the transposition of the insertion element.</text>
</comment>
<dbReference type="GO" id="GO:0004803">
    <property type="term" value="F:transposase activity"/>
    <property type="evidence" value="ECO:0007669"/>
    <property type="project" value="InterPro"/>
</dbReference>
<feature type="domain" description="Integrase catalytic" evidence="6">
    <location>
        <begin position="155"/>
        <end position="318"/>
    </location>
</feature>
<keyword evidence="4" id="KW-0238">DNA-binding</keyword>
<dbReference type="EMBL" id="UHIA01000003">
    <property type="protein sequence ID" value="SUO91488.1"/>
    <property type="molecule type" value="Genomic_DNA"/>
</dbReference>
<evidence type="ECO:0000256" key="2">
    <source>
        <dbReference type="ARBA" id="ARBA00006363"/>
    </source>
</evidence>
<dbReference type="InterPro" id="IPR001584">
    <property type="entry name" value="Integrase_cat-core"/>
</dbReference>
<organism evidence="7 8">
    <name type="scientific">Suttonella indologenes</name>
    <dbReference type="NCBI Taxonomy" id="13276"/>
    <lineage>
        <taxon>Bacteria</taxon>
        <taxon>Pseudomonadati</taxon>
        <taxon>Pseudomonadota</taxon>
        <taxon>Gammaproteobacteria</taxon>
        <taxon>Cardiobacteriales</taxon>
        <taxon>Cardiobacteriaceae</taxon>
        <taxon>Suttonella</taxon>
    </lineage>
</organism>
<dbReference type="GO" id="GO:0005829">
    <property type="term" value="C:cytosol"/>
    <property type="evidence" value="ECO:0007669"/>
    <property type="project" value="TreeGrafter"/>
</dbReference>
<keyword evidence="8" id="KW-1185">Reference proteome</keyword>
<dbReference type="Gene3D" id="3.30.420.10">
    <property type="entry name" value="Ribonuclease H-like superfamily/Ribonuclease H"/>
    <property type="match status" value="1"/>
</dbReference>
<dbReference type="InterPro" id="IPR012337">
    <property type="entry name" value="RNaseH-like_sf"/>
</dbReference>